<gene>
    <name evidence="1" type="ordered locus">VIT_13s0158g00300</name>
</gene>
<dbReference type="Proteomes" id="UP000009183">
    <property type="component" value="Chromosome 13"/>
</dbReference>
<dbReference type="AlphaFoldDB" id="F6HHY3"/>
<proteinExistence type="predicted"/>
<dbReference type="InParanoid" id="F6HHY3"/>
<organism evidence="1 2">
    <name type="scientific">Vitis vinifera</name>
    <name type="common">Grape</name>
    <dbReference type="NCBI Taxonomy" id="29760"/>
    <lineage>
        <taxon>Eukaryota</taxon>
        <taxon>Viridiplantae</taxon>
        <taxon>Streptophyta</taxon>
        <taxon>Embryophyta</taxon>
        <taxon>Tracheophyta</taxon>
        <taxon>Spermatophyta</taxon>
        <taxon>Magnoliopsida</taxon>
        <taxon>eudicotyledons</taxon>
        <taxon>Gunneridae</taxon>
        <taxon>Pentapetalae</taxon>
        <taxon>rosids</taxon>
        <taxon>Vitales</taxon>
        <taxon>Vitaceae</taxon>
        <taxon>Viteae</taxon>
        <taxon>Vitis</taxon>
    </lineage>
</organism>
<protein>
    <submittedName>
        <fullName evidence="1">Uncharacterized protein</fullName>
    </submittedName>
</protein>
<dbReference type="PaxDb" id="29760-VIT_13s0158g00300.t01"/>
<dbReference type="ExpressionAtlas" id="F6HHY3">
    <property type="expression patterns" value="baseline"/>
</dbReference>
<accession>F6HHY3</accession>
<reference evidence="2" key="1">
    <citation type="journal article" date="2007" name="Nature">
        <title>The grapevine genome sequence suggests ancestral hexaploidization in major angiosperm phyla.</title>
        <authorList>
            <consortium name="The French-Italian Public Consortium for Grapevine Genome Characterization."/>
            <person name="Jaillon O."/>
            <person name="Aury J.-M."/>
            <person name="Noel B."/>
            <person name="Policriti A."/>
            <person name="Clepet C."/>
            <person name="Casagrande A."/>
            <person name="Choisne N."/>
            <person name="Aubourg S."/>
            <person name="Vitulo N."/>
            <person name="Jubin C."/>
            <person name="Vezzi A."/>
            <person name="Legeai F."/>
            <person name="Hugueney P."/>
            <person name="Dasilva C."/>
            <person name="Horner D."/>
            <person name="Mica E."/>
            <person name="Jublot D."/>
            <person name="Poulain J."/>
            <person name="Bruyere C."/>
            <person name="Billault A."/>
            <person name="Segurens B."/>
            <person name="Gouyvenoux M."/>
            <person name="Ugarte E."/>
            <person name="Cattonaro F."/>
            <person name="Anthouard V."/>
            <person name="Vico V."/>
            <person name="Del Fabbro C."/>
            <person name="Alaux M."/>
            <person name="Di Gaspero G."/>
            <person name="Dumas V."/>
            <person name="Felice N."/>
            <person name="Paillard S."/>
            <person name="Juman I."/>
            <person name="Moroldo M."/>
            <person name="Scalabrin S."/>
            <person name="Canaguier A."/>
            <person name="Le Clainche I."/>
            <person name="Malacrida G."/>
            <person name="Durand E."/>
            <person name="Pesole G."/>
            <person name="Laucou V."/>
            <person name="Chatelet P."/>
            <person name="Merdinoglu D."/>
            <person name="Delledonne M."/>
            <person name="Pezzotti M."/>
            <person name="Lecharny A."/>
            <person name="Scarpelli C."/>
            <person name="Artiguenave F."/>
            <person name="Pe M.E."/>
            <person name="Valle G."/>
            <person name="Morgante M."/>
            <person name="Caboche M."/>
            <person name="Adam-Blondon A.-F."/>
            <person name="Weissenbach J."/>
            <person name="Quetier F."/>
            <person name="Wincker P."/>
        </authorList>
    </citation>
    <scope>NUCLEOTIDE SEQUENCE [LARGE SCALE GENOMIC DNA]</scope>
    <source>
        <strain evidence="2">cv. Pinot noir / PN40024</strain>
    </source>
</reference>
<name>F6HHY3_VITVI</name>
<evidence type="ECO:0000313" key="1">
    <source>
        <dbReference type="EMBL" id="CCB51829.1"/>
    </source>
</evidence>
<evidence type="ECO:0000313" key="2">
    <source>
        <dbReference type="Proteomes" id="UP000009183"/>
    </source>
</evidence>
<dbReference type="HOGENOM" id="CLU_2175675_0_0_1"/>
<keyword evidence="2" id="KW-1185">Reference proteome</keyword>
<sequence length="110" mass="12446">MRKWKSGGLKGDANTLQNHWWRCGGIRTCNATPECERVRNGSKSPLLGYQVHVSNQVDDDLTTTPEDFLFHPELFACPVLRSLNCKHMKDVSQYLLCSKGILSKTYNFAA</sequence>
<dbReference type="EMBL" id="FN595762">
    <property type="protein sequence ID" value="CCB51829.1"/>
    <property type="molecule type" value="Genomic_DNA"/>
</dbReference>